<gene>
    <name evidence="3" type="ORF">SAMN02745225_00804</name>
</gene>
<keyword evidence="1" id="KW-0597">Phosphoprotein</keyword>
<dbReference type="Pfam" id="PF00072">
    <property type="entry name" value="Response_reg"/>
    <property type="match status" value="1"/>
</dbReference>
<dbReference type="InterPro" id="IPR001789">
    <property type="entry name" value="Sig_transdc_resp-reg_receiver"/>
</dbReference>
<dbReference type="SMART" id="SM00448">
    <property type="entry name" value="REC"/>
    <property type="match status" value="1"/>
</dbReference>
<reference evidence="4" key="1">
    <citation type="submission" date="2016-11" db="EMBL/GenBank/DDBJ databases">
        <authorList>
            <person name="Varghese N."/>
            <person name="Submissions S."/>
        </authorList>
    </citation>
    <scope>NUCLEOTIDE SEQUENCE [LARGE SCALE GENOMIC DNA]</scope>
    <source>
        <strain evidence="4">DSM 19514</strain>
    </source>
</reference>
<dbReference type="GO" id="GO:0000160">
    <property type="term" value="P:phosphorelay signal transduction system"/>
    <property type="evidence" value="ECO:0007669"/>
    <property type="project" value="InterPro"/>
</dbReference>
<proteinExistence type="predicted"/>
<dbReference type="Gene3D" id="3.40.50.2300">
    <property type="match status" value="1"/>
</dbReference>
<dbReference type="AlphaFoldDB" id="A0A1M4U066"/>
<dbReference type="InterPro" id="IPR011006">
    <property type="entry name" value="CheY-like_superfamily"/>
</dbReference>
<dbReference type="RefSeq" id="WP_072788950.1">
    <property type="nucleotide sequence ID" value="NZ_FQUL01000007.1"/>
</dbReference>
<dbReference type="STRING" id="1121881.SAMN02745225_00804"/>
<accession>A0A1M4U066</accession>
<dbReference type="SUPFAM" id="SSF52172">
    <property type="entry name" value="CheY-like"/>
    <property type="match status" value="1"/>
</dbReference>
<dbReference type="EMBL" id="FQUL01000007">
    <property type="protein sequence ID" value="SHE50099.1"/>
    <property type="molecule type" value="Genomic_DNA"/>
</dbReference>
<dbReference type="PANTHER" id="PTHR43228:SF1">
    <property type="entry name" value="TWO-COMPONENT RESPONSE REGULATOR ARR22"/>
    <property type="match status" value="1"/>
</dbReference>
<dbReference type="PANTHER" id="PTHR43228">
    <property type="entry name" value="TWO-COMPONENT RESPONSE REGULATOR"/>
    <property type="match status" value="1"/>
</dbReference>
<evidence type="ECO:0000313" key="3">
    <source>
        <dbReference type="EMBL" id="SHE50099.1"/>
    </source>
</evidence>
<feature type="domain" description="Response regulatory" evidence="2">
    <location>
        <begin position="2"/>
        <end position="119"/>
    </location>
</feature>
<dbReference type="PROSITE" id="PS50110">
    <property type="entry name" value="RESPONSE_REGULATORY"/>
    <property type="match status" value="1"/>
</dbReference>
<organism evidence="3 4">
    <name type="scientific">Ferrithrix thermotolerans DSM 19514</name>
    <dbReference type="NCBI Taxonomy" id="1121881"/>
    <lineage>
        <taxon>Bacteria</taxon>
        <taxon>Bacillati</taxon>
        <taxon>Actinomycetota</taxon>
        <taxon>Acidimicrobiia</taxon>
        <taxon>Acidimicrobiales</taxon>
        <taxon>Acidimicrobiaceae</taxon>
        <taxon>Ferrithrix</taxon>
    </lineage>
</organism>
<dbReference type="Proteomes" id="UP000184295">
    <property type="component" value="Unassembled WGS sequence"/>
</dbReference>
<sequence>MEILITDDSKAMRMIVMRHLRQAGFDDAVFYEAGNGLEGLEMVESHDLDLILSDWNMPEMDGYEFLIQLRSRGHEVPFGFVTSENTPDMLQKARTAGAMFLIGKPFTVDIFRETLRAAGVS</sequence>
<dbReference type="InterPro" id="IPR052048">
    <property type="entry name" value="ST_Response_Regulator"/>
</dbReference>
<evidence type="ECO:0000313" key="4">
    <source>
        <dbReference type="Proteomes" id="UP000184295"/>
    </source>
</evidence>
<dbReference type="OrthoDB" id="9800897at2"/>
<feature type="modified residue" description="4-aspartylphosphate" evidence="1">
    <location>
        <position position="54"/>
    </location>
</feature>
<evidence type="ECO:0000259" key="2">
    <source>
        <dbReference type="PROSITE" id="PS50110"/>
    </source>
</evidence>
<evidence type="ECO:0000256" key="1">
    <source>
        <dbReference type="PROSITE-ProRule" id="PRU00169"/>
    </source>
</evidence>
<keyword evidence="4" id="KW-1185">Reference proteome</keyword>
<name>A0A1M4U066_9ACTN</name>
<protein>
    <submittedName>
        <fullName evidence="3">Two-component system, chemotaxis family, response regulator CheY</fullName>
    </submittedName>
</protein>